<accession>A0A0C1ZZ49</accession>
<sequence>MVALWPPAQRIALETEQTPRPRSHRPRGPRRAGRRSHDGRWLELVACAIEQQGDVVASFVLAGGAVRSGPSLHPARPPASRAARPAGCWVDRAVPRV</sequence>
<feature type="region of interest" description="Disordered" evidence="1">
    <location>
        <begin position="1"/>
        <end position="37"/>
    </location>
</feature>
<protein>
    <submittedName>
        <fullName evidence="2">Uncharacterized protein</fullName>
    </submittedName>
</protein>
<evidence type="ECO:0000313" key="2">
    <source>
        <dbReference type="EMBL" id="KIG16508.1"/>
    </source>
</evidence>
<name>A0A0C1ZZ49_9BACT</name>
<dbReference type="AlphaFoldDB" id="A0A0C1ZZ49"/>
<dbReference type="EMBL" id="JMCC02000037">
    <property type="protein sequence ID" value="KIG16508.1"/>
    <property type="molecule type" value="Genomic_DNA"/>
</dbReference>
<proteinExistence type="predicted"/>
<gene>
    <name evidence="2" type="ORF">DB30_04421</name>
</gene>
<dbReference type="Proteomes" id="UP000031599">
    <property type="component" value="Unassembled WGS sequence"/>
</dbReference>
<organism evidence="2 3">
    <name type="scientific">Enhygromyxa salina</name>
    <dbReference type="NCBI Taxonomy" id="215803"/>
    <lineage>
        <taxon>Bacteria</taxon>
        <taxon>Pseudomonadati</taxon>
        <taxon>Myxococcota</taxon>
        <taxon>Polyangia</taxon>
        <taxon>Nannocystales</taxon>
        <taxon>Nannocystaceae</taxon>
        <taxon>Enhygromyxa</taxon>
    </lineage>
</organism>
<comment type="caution">
    <text evidence="2">The sequence shown here is derived from an EMBL/GenBank/DDBJ whole genome shotgun (WGS) entry which is preliminary data.</text>
</comment>
<feature type="compositionally biased region" description="Basic residues" evidence="1">
    <location>
        <begin position="21"/>
        <end position="34"/>
    </location>
</feature>
<evidence type="ECO:0000313" key="3">
    <source>
        <dbReference type="Proteomes" id="UP000031599"/>
    </source>
</evidence>
<evidence type="ECO:0000256" key="1">
    <source>
        <dbReference type="SAM" id="MobiDB-lite"/>
    </source>
</evidence>
<reference evidence="2 3" key="1">
    <citation type="submission" date="2014-12" db="EMBL/GenBank/DDBJ databases">
        <title>Genome assembly of Enhygromyxa salina DSM 15201.</title>
        <authorList>
            <person name="Sharma G."/>
            <person name="Subramanian S."/>
        </authorList>
    </citation>
    <scope>NUCLEOTIDE SEQUENCE [LARGE SCALE GENOMIC DNA]</scope>
    <source>
        <strain evidence="2 3">DSM 15201</strain>
    </source>
</reference>